<feature type="domain" description="NAD-dependent epimerase/dehydratase" evidence="1">
    <location>
        <begin position="121"/>
        <end position="205"/>
    </location>
</feature>
<proteinExistence type="predicted"/>
<organism evidence="2 3">
    <name type="scientific">Candidatus Thiothrix phosphatis</name>
    <dbReference type="NCBI Taxonomy" id="3112415"/>
    <lineage>
        <taxon>Bacteria</taxon>
        <taxon>Pseudomonadati</taxon>
        <taxon>Pseudomonadota</taxon>
        <taxon>Gammaproteobacteria</taxon>
        <taxon>Thiotrichales</taxon>
        <taxon>Thiotrichaceae</taxon>
        <taxon>Thiothrix</taxon>
    </lineage>
</organism>
<dbReference type="EMBL" id="JAYMYJ010000149">
    <property type="protein sequence ID" value="MEB4593079.1"/>
    <property type="molecule type" value="Genomic_DNA"/>
</dbReference>
<sequence length="288" mass="32387">MQSVLVTGATSLIGHFLLPRLAEQRIPVVAISHRLPAPEGACLANDYNQGWLLQDITQPFTLPSPCDTLIHLAPIWLLPRLLDSLQSQLPPRIIAISSTSRFSKQLSSSLGERETARKLTEAEDWLARFGQLHQLDWTIFRPTLIYGAGLDQNITTIARFIQRFGFFPVIGKARGLRQPIHANDVANACIDCLRNPNTFRHAYNLSGGETLTYRQMVERIFQHLGKPARILPIPLPAFRLAIQLSHVLPRFQTLTPAMAERMNADLVFPADKAIEDFSFTSRSFTRLT</sequence>
<protein>
    <submittedName>
        <fullName evidence="2">NAD-dependent epimerase/dehydratase family protein</fullName>
    </submittedName>
</protein>
<dbReference type="SUPFAM" id="SSF51735">
    <property type="entry name" value="NAD(P)-binding Rossmann-fold domains"/>
    <property type="match status" value="1"/>
</dbReference>
<dbReference type="Proteomes" id="UP001308005">
    <property type="component" value="Unassembled WGS sequence"/>
</dbReference>
<comment type="caution">
    <text evidence="2">The sequence shown here is derived from an EMBL/GenBank/DDBJ whole genome shotgun (WGS) entry which is preliminary data.</text>
</comment>
<dbReference type="Gene3D" id="3.40.50.720">
    <property type="entry name" value="NAD(P)-binding Rossmann-like Domain"/>
    <property type="match status" value="1"/>
</dbReference>
<evidence type="ECO:0000313" key="3">
    <source>
        <dbReference type="Proteomes" id="UP001308005"/>
    </source>
</evidence>
<dbReference type="PANTHER" id="PTHR43245:SF51">
    <property type="entry name" value="SHORT CHAIN DEHYDROGENASE_REDUCTASE FAMILY 42E, MEMBER 2"/>
    <property type="match status" value="1"/>
</dbReference>
<dbReference type="InterPro" id="IPR036291">
    <property type="entry name" value="NAD(P)-bd_dom_sf"/>
</dbReference>
<dbReference type="PANTHER" id="PTHR43245">
    <property type="entry name" value="BIFUNCTIONAL POLYMYXIN RESISTANCE PROTEIN ARNA"/>
    <property type="match status" value="1"/>
</dbReference>
<evidence type="ECO:0000313" key="2">
    <source>
        <dbReference type="EMBL" id="MEB4593079.1"/>
    </source>
</evidence>
<keyword evidence="3" id="KW-1185">Reference proteome</keyword>
<accession>A0ABU6D1Y7</accession>
<dbReference type="Pfam" id="PF01370">
    <property type="entry name" value="Epimerase"/>
    <property type="match status" value="1"/>
</dbReference>
<reference evidence="2 3" key="2">
    <citation type="submission" date="2024-01" db="EMBL/GenBank/DDBJ databases">
        <authorList>
            <person name="Xie X."/>
        </authorList>
    </citation>
    <scope>NUCLEOTIDE SEQUENCE [LARGE SCALE GENOMIC DNA]</scope>
    <source>
        <strain evidence="2">SCUT-1</strain>
    </source>
</reference>
<reference evidence="3" key="1">
    <citation type="submission" date="2023-07" db="EMBL/GenBank/DDBJ databases">
        <title>The carbon used by Thiothrix.</title>
        <authorList>
            <person name="Chen L."/>
        </authorList>
    </citation>
    <scope>NUCLEOTIDE SEQUENCE [LARGE SCALE GENOMIC DNA]</scope>
</reference>
<dbReference type="InterPro" id="IPR001509">
    <property type="entry name" value="Epimerase_deHydtase"/>
</dbReference>
<evidence type="ECO:0000259" key="1">
    <source>
        <dbReference type="Pfam" id="PF01370"/>
    </source>
</evidence>
<name>A0ABU6D1Y7_9GAMM</name>
<gene>
    <name evidence="2" type="ORF">VSS37_19015</name>
</gene>
<dbReference type="InterPro" id="IPR050177">
    <property type="entry name" value="Lipid_A_modif_metabolic_enz"/>
</dbReference>
<dbReference type="RefSeq" id="WP_324697742.1">
    <property type="nucleotide sequence ID" value="NZ_JAYMYJ010000149.1"/>
</dbReference>